<evidence type="ECO:0000256" key="1">
    <source>
        <dbReference type="ARBA" id="ARBA00010879"/>
    </source>
</evidence>
<feature type="domain" description="Reverse transcriptase" evidence="3">
    <location>
        <begin position="1"/>
        <end position="253"/>
    </location>
</feature>
<reference evidence="4 5" key="1">
    <citation type="submission" date="2018-07" db="EMBL/GenBank/DDBJ databases">
        <title>A high quality draft genome assembly of the barn swallow (H. rustica rustica).</title>
        <authorList>
            <person name="Formenti G."/>
            <person name="Chiara M."/>
            <person name="Poveda L."/>
            <person name="Francoijs K.-J."/>
            <person name="Bonisoli-Alquati A."/>
            <person name="Canova L."/>
            <person name="Gianfranceschi L."/>
            <person name="Horner D.S."/>
            <person name="Saino N."/>
        </authorList>
    </citation>
    <scope>NUCLEOTIDE SEQUENCE [LARGE SCALE GENOMIC DNA]</scope>
    <source>
        <strain evidence="4">Chelidonia</strain>
        <tissue evidence="4">Blood</tissue>
    </source>
</reference>
<dbReference type="EC" id="3.1.26.4" evidence="2"/>
<comment type="caution">
    <text evidence="4">The sequence shown here is derived from an EMBL/GenBank/DDBJ whole genome shotgun (WGS) entry which is preliminary data.</text>
</comment>
<organism evidence="4 5">
    <name type="scientific">Hirundo rustica rustica</name>
    <dbReference type="NCBI Taxonomy" id="333673"/>
    <lineage>
        <taxon>Eukaryota</taxon>
        <taxon>Metazoa</taxon>
        <taxon>Chordata</taxon>
        <taxon>Craniata</taxon>
        <taxon>Vertebrata</taxon>
        <taxon>Euteleostomi</taxon>
        <taxon>Archelosauria</taxon>
        <taxon>Archosauria</taxon>
        <taxon>Dinosauria</taxon>
        <taxon>Saurischia</taxon>
        <taxon>Theropoda</taxon>
        <taxon>Coelurosauria</taxon>
        <taxon>Aves</taxon>
        <taxon>Neognathae</taxon>
        <taxon>Neoaves</taxon>
        <taxon>Telluraves</taxon>
        <taxon>Australaves</taxon>
        <taxon>Passeriformes</taxon>
        <taxon>Sylvioidea</taxon>
        <taxon>Hirundinidae</taxon>
        <taxon>Hirundo</taxon>
    </lineage>
</organism>
<accession>A0A3M0LQK6</accession>
<dbReference type="Gene3D" id="3.10.10.10">
    <property type="entry name" value="HIV Type 1 Reverse Transcriptase, subunit A, domain 1"/>
    <property type="match status" value="1"/>
</dbReference>
<dbReference type="InterPro" id="IPR043502">
    <property type="entry name" value="DNA/RNA_pol_sf"/>
</dbReference>
<sequence>MSEKAYAEINPEVWAAPGKYGKLDIEPLQITLKQPGQVVSKKQYPLSKEGKKGLQPVIESLLKAGLLEPCMSPYNTPILPVKKPDGTYTMVQDLRIINEIVKARHPTVPDPYTILNQIPSSHQYYSVLDLKDSFWGCPITEDSKQYFAFEWEHEEGGKMVKQQLTWAVLPQGYTESPVLFGQALQKILREFTPPSGVRLLQYVDDLLLSGEQEKVVEEATVQLLNLLAKKGLRVSEKKAQLVEKKFKYLGHILIGGLQCIDLERIQGILQVPLPKTKKELRQFLGLVGYCRVWIEDFSVVARPLYDLLTQDSPNVMEAQLAQTLPLDFAVHNIQPGDWVLVKEWKEAPLVAKWRGPFQVTYHTRVKVSETLEIWTSQLEEKDGKP</sequence>
<dbReference type="InterPro" id="IPR043128">
    <property type="entry name" value="Rev_trsase/Diguanyl_cyclase"/>
</dbReference>
<dbReference type="PANTHER" id="PTHR33064:SF38">
    <property type="entry name" value="LRRGT00076-LIKE"/>
    <property type="match status" value="1"/>
</dbReference>
<name>A0A3M0LQK6_HIRRU</name>
<dbReference type="Proteomes" id="UP000269221">
    <property type="component" value="Unassembled WGS sequence"/>
</dbReference>
<protein>
    <recommendedName>
        <fullName evidence="2">ribonuclease H</fullName>
        <ecNumber evidence="2">3.1.26.4</ecNumber>
    </recommendedName>
</protein>
<evidence type="ECO:0000313" key="4">
    <source>
        <dbReference type="EMBL" id="RMC21347.1"/>
    </source>
</evidence>
<dbReference type="PANTHER" id="PTHR33064">
    <property type="entry name" value="POL PROTEIN"/>
    <property type="match status" value="1"/>
</dbReference>
<proteinExistence type="inferred from homology"/>
<keyword evidence="5" id="KW-1185">Reference proteome</keyword>
<evidence type="ECO:0000256" key="2">
    <source>
        <dbReference type="ARBA" id="ARBA00012180"/>
    </source>
</evidence>
<comment type="similarity">
    <text evidence="1">Belongs to the beta type-B retroviral polymerase family. HERV class-II K(HML-2) pol subfamily.</text>
</comment>
<dbReference type="PROSITE" id="PS50878">
    <property type="entry name" value="RT_POL"/>
    <property type="match status" value="1"/>
</dbReference>
<dbReference type="SUPFAM" id="SSF56672">
    <property type="entry name" value="DNA/RNA polymerases"/>
    <property type="match status" value="1"/>
</dbReference>
<dbReference type="InterPro" id="IPR051320">
    <property type="entry name" value="Viral_Replic_Matur_Polypro"/>
</dbReference>
<evidence type="ECO:0000313" key="5">
    <source>
        <dbReference type="Proteomes" id="UP000269221"/>
    </source>
</evidence>
<dbReference type="InterPro" id="IPR000477">
    <property type="entry name" value="RT_dom"/>
</dbReference>
<gene>
    <name evidence="4" type="ORF">DUI87_02209</name>
</gene>
<dbReference type="OrthoDB" id="9950135at2759"/>
<dbReference type="AlphaFoldDB" id="A0A3M0LQK6"/>
<evidence type="ECO:0000259" key="3">
    <source>
        <dbReference type="PROSITE" id="PS50878"/>
    </source>
</evidence>
<dbReference type="GO" id="GO:0004523">
    <property type="term" value="F:RNA-DNA hybrid ribonuclease activity"/>
    <property type="evidence" value="ECO:0007669"/>
    <property type="project" value="UniProtKB-EC"/>
</dbReference>
<dbReference type="STRING" id="333673.A0A3M0LQK6"/>
<dbReference type="EMBL" id="QRBI01000093">
    <property type="protein sequence ID" value="RMC21347.1"/>
    <property type="molecule type" value="Genomic_DNA"/>
</dbReference>
<dbReference type="Pfam" id="PF00078">
    <property type="entry name" value="RVT_1"/>
    <property type="match status" value="1"/>
</dbReference>
<dbReference type="Gene3D" id="3.30.70.270">
    <property type="match status" value="2"/>
</dbReference>